<proteinExistence type="predicted"/>
<protein>
    <submittedName>
        <fullName evidence="2">Uncharacterized protein</fullName>
    </submittedName>
</protein>
<organism evidence="2 3">
    <name type="scientific">Neptunitalea chrysea</name>
    <dbReference type="NCBI Taxonomy" id="1647581"/>
    <lineage>
        <taxon>Bacteria</taxon>
        <taxon>Pseudomonadati</taxon>
        <taxon>Bacteroidota</taxon>
        <taxon>Flavobacteriia</taxon>
        <taxon>Flavobacteriales</taxon>
        <taxon>Flavobacteriaceae</taxon>
        <taxon>Neptunitalea</taxon>
    </lineage>
</organism>
<dbReference type="AlphaFoldDB" id="A0A9W6B5C1"/>
<dbReference type="EMBL" id="BRVP01000012">
    <property type="protein sequence ID" value="GLB52869.1"/>
    <property type="molecule type" value="Genomic_DNA"/>
</dbReference>
<feature type="transmembrane region" description="Helical" evidence="1">
    <location>
        <begin position="68"/>
        <end position="91"/>
    </location>
</feature>
<feature type="transmembrane region" description="Helical" evidence="1">
    <location>
        <begin position="38"/>
        <end position="61"/>
    </location>
</feature>
<name>A0A9W6B5C1_9FLAO</name>
<feature type="transmembrane region" description="Helical" evidence="1">
    <location>
        <begin position="5"/>
        <end position="26"/>
    </location>
</feature>
<keyword evidence="1" id="KW-0472">Membrane</keyword>
<sequence length="128" mass="14861">MKNSLIGFIIRLVLLTIFSFGVHYSVLNWGLEVSGMYYSLWIIYVYLFSLTLLIYLGLYYLSKFLKDYVGMGFLIGVVIKMLASFLLFIPLINLDGYNYLADILNFFIPYFIFLIFETIGAISLINKK</sequence>
<evidence type="ECO:0000313" key="3">
    <source>
        <dbReference type="Proteomes" id="UP001143545"/>
    </source>
</evidence>
<reference evidence="2" key="1">
    <citation type="submission" date="2022-07" db="EMBL/GenBank/DDBJ databases">
        <title>Taxonomy of Novel Oxalotrophic and Methylotrophic Bacteria.</title>
        <authorList>
            <person name="Sahin N."/>
            <person name="Tani A."/>
        </authorList>
    </citation>
    <scope>NUCLEOTIDE SEQUENCE</scope>
    <source>
        <strain evidence="2">AM327</strain>
    </source>
</reference>
<dbReference type="Proteomes" id="UP001143545">
    <property type="component" value="Unassembled WGS sequence"/>
</dbReference>
<accession>A0A9W6B5C1</accession>
<dbReference type="RefSeq" id="WP_281754430.1">
    <property type="nucleotide sequence ID" value="NZ_BRVP01000012.1"/>
</dbReference>
<keyword evidence="3" id="KW-1185">Reference proteome</keyword>
<evidence type="ECO:0000313" key="2">
    <source>
        <dbReference type="EMBL" id="GLB52869.1"/>
    </source>
</evidence>
<evidence type="ECO:0000256" key="1">
    <source>
        <dbReference type="SAM" id="Phobius"/>
    </source>
</evidence>
<feature type="transmembrane region" description="Helical" evidence="1">
    <location>
        <begin position="103"/>
        <end position="125"/>
    </location>
</feature>
<comment type="caution">
    <text evidence="2">The sequence shown here is derived from an EMBL/GenBank/DDBJ whole genome shotgun (WGS) entry which is preliminary data.</text>
</comment>
<keyword evidence="1" id="KW-1133">Transmembrane helix</keyword>
<keyword evidence="1" id="KW-0812">Transmembrane</keyword>
<gene>
    <name evidence="2" type="ORF">NBRC110019_19090</name>
</gene>